<feature type="signal peptide" evidence="2">
    <location>
        <begin position="1"/>
        <end position="19"/>
    </location>
</feature>
<accession>A0A8H2LH86</accession>
<gene>
    <name evidence="3" type="ORF">ES676_01250</name>
</gene>
<evidence type="ECO:0000313" key="4">
    <source>
        <dbReference type="Proteomes" id="UP000323324"/>
    </source>
</evidence>
<dbReference type="Proteomes" id="UP000323324">
    <property type="component" value="Unassembled WGS sequence"/>
</dbReference>
<comment type="caution">
    <text evidence="3">The sequence shown here is derived from an EMBL/GenBank/DDBJ whole genome shotgun (WGS) entry which is preliminary data.</text>
</comment>
<keyword evidence="2" id="KW-0732">Signal</keyword>
<feature type="region of interest" description="Disordered" evidence="1">
    <location>
        <begin position="224"/>
        <end position="261"/>
    </location>
</feature>
<dbReference type="EMBL" id="VSKM01000001">
    <property type="protein sequence ID" value="TYB80324.1"/>
    <property type="molecule type" value="Genomic_DNA"/>
</dbReference>
<evidence type="ECO:0000256" key="1">
    <source>
        <dbReference type="SAM" id="MobiDB-lite"/>
    </source>
</evidence>
<proteinExistence type="predicted"/>
<organism evidence="3 4">
    <name type="scientific">Bizionia saleffrena</name>
    <dbReference type="NCBI Taxonomy" id="291189"/>
    <lineage>
        <taxon>Bacteria</taxon>
        <taxon>Pseudomonadati</taxon>
        <taxon>Bacteroidota</taxon>
        <taxon>Flavobacteriia</taxon>
        <taxon>Flavobacteriales</taxon>
        <taxon>Flavobacteriaceae</taxon>
        <taxon>Bizionia</taxon>
    </lineage>
</organism>
<feature type="compositionally biased region" description="Polar residues" evidence="1">
    <location>
        <begin position="194"/>
        <end position="210"/>
    </location>
</feature>
<evidence type="ECO:0000256" key="2">
    <source>
        <dbReference type="SAM" id="SignalP"/>
    </source>
</evidence>
<evidence type="ECO:0000313" key="3">
    <source>
        <dbReference type="EMBL" id="TYB80324.1"/>
    </source>
</evidence>
<feature type="chain" id="PRO_5034472241" evidence="2">
    <location>
        <begin position="20"/>
        <end position="503"/>
    </location>
</feature>
<protein>
    <submittedName>
        <fullName evidence="3">Curlin</fullName>
    </submittedName>
</protein>
<sequence length="503" mass="52663">MKKVILCASALLFTGAMMAQNPSTMLDNKDGSAISPTIATPLSQAPSSANAGESYQNGNDNKVWVRQAGTKQSVYTEQDNGLGTGNNAARIWQTGAVQATSGVKNAAMVKQLGTNNQSTTQQEGDKNHAVTQQGLKEGTLGVSENNRAKIRQGTGQQAEKNYASIEQDGANNKALTLQTYDNSEARTVQEGDNNKANINQNAGPNNSSGHSALVEQYGDFNESHVTQSGAGASNRSASTQTGNGNESHQTQVNTASGGGANANEAFINQGTVGNDGAIAQDATALYGDVSALDAVVGVGTFNGPGSYNALAIQNQNGESNQSSIFQFGADAPTDGNYAEQDVDGDNNDALIVQNNWGTSAGGNNYAKQRQDGDKNEAGLVQLGNDNKARQEQHGDKNYAMATQRGTANLLNTWQMGDKNAVTSAQRGHDNQILIVQRDGQSYVAEQNLNDAWSNGNNVIDVLQLGPNGNFATDGIDCGFETELDPSCPVPVPTFNIDAPCDGC</sequence>
<reference evidence="3 4" key="1">
    <citation type="submission" date="2019-08" db="EMBL/GenBank/DDBJ databases">
        <title>Genomes of Antarctic Bizionia species.</title>
        <authorList>
            <person name="Bowman J.P."/>
        </authorList>
    </citation>
    <scope>NUCLEOTIDE SEQUENCE [LARGE SCALE GENOMIC DNA]</scope>
    <source>
        <strain evidence="3 4">HFD</strain>
    </source>
</reference>
<feature type="region of interest" description="Disordered" evidence="1">
    <location>
        <begin position="191"/>
        <end position="212"/>
    </location>
</feature>
<name>A0A8H2LH86_9FLAO</name>
<keyword evidence="4" id="KW-1185">Reference proteome</keyword>
<feature type="compositionally biased region" description="Polar residues" evidence="1">
    <location>
        <begin position="224"/>
        <end position="255"/>
    </location>
</feature>
<dbReference type="AlphaFoldDB" id="A0A8H2LH86"/>